<evidence type="ECO:0000259" key="2">
    <source>
        <dbReference type="Pfam" id="PF04069"/>
    </source>
</evidence>
<dbReference type="OrthoDB" id="9787902at2"/>
<feature type="region of interest" description="Disordered" evidence="1">
    <location>
        <begin position="35"/>
        <end position="60"/>
    </location>
</feature>
<protein>
    <submittedName>
        <fullName evidence="3">Proline/glycine betaine ABC transporter substrate-binding protein ProX</fullName>
    </submittedName>
</protein>
<gene>
    <name evidence="3" type="primary">proX</name>
    <name evidence="3" type="ORF">DYY88_20855</name>
</gene>
<name>A0A4Q7E2U9_9CYAN</name>
<dbReference type="InterPro" id="IPR007210">
    <property type="entry name" value="ABC_Gly_betaine_transp_sub-bd"/>
</dbReference>
<proteinExistence type="predicted"/>
<dbReference type="AlphaFoldDB" id="A0A4Q7E2U9"/>
<feature type="domain" description="ABC-type glycine betaine transport system substrate-binding" evidence="2">
    <location>
        <begin position="73"/>
        <end position="349"/>
    </location>
</feature>
<evidence type="ECO:0000256" key="1">
    <source>
        <dbReference type="SAM" id="MobiDB-lite"/>
    </source>
</evidence>
<dbReference type="Proteomes" id="UP000292459">
    <property type="component" value="Unassembled WGS sequence"/>
</dbReference>
<keyword evidence="4" id="KW-1185">Reference proteome</keyword>
<reference evidence="3 4" key="1">
    <citation type="submission" date="2018-11" db="EMBL/GenBank/DDBJ databases">
        <title>Whole genome sequencing of an environmental sample.</title>
        <authorList>
            <person name="Sarangi A.N."/>
            <person name="Singh D."/>
            <person name="Tripathy S."/>
        </authorList>
    </citation>
    <scope>NUCLEOTIDE SEQUENCE [LARGE SCALE GENOMIC DNA]</scope>
    <source>
        <strain evidence="3 4">Lakshadweep</strain>
    </source>
</reference>
<organism evidence="3 4">
    <name type="scientific">Leptolyngbya iicbica LK</name>
    <dbReference type="NCBI Taxonomy" id="2294035"/>
    <lineage>
        <taxon>Bacteria</taxon>
        <taxon>Bacillati</taxon>
        <taxon>Cyanobacteriota</taxon>
        <taxon>Cyanophyceae</taxon>
        <taxon>Leptolyngbyales</taxon>
        <taxon>Leptolyngbyaceae</taxon>
        <taxon>Leptolyngbya group</taxon>
        <taxon>Leptolyngbya</taxon>
        <taxon>Leptolyngbya iicbica</taxon>
    </lineage>
</organism>
<feature type="compositionally biased region" description="Low complexity" evidence="1">
    <location>
        <begin position="35"/>
        <end position="57"/>
    </location>
</feature>
<dbReference type="NCBIfam" id="NF008334">
    <property type="entry name" value="PRK11119.1"/>
    <property type="match status" value="1"/>
</dbReference>
<dbReference type="Gene3D" id="3.40.190.100">
    <property type="entry name" value="Glycine betaine-binding periplasmic protein, domain 2"/>
    <property type="match status" value="1"/>
</dbReference>
<dbReference type="GO" id="GO:0022857">
    <property type="term" value="F:transmembrane transporter activity"/>
    <property type="evidence" value="ECO:0007669"/>
    <property type="project" value="InterPro"/>
</dbReference>
<dbReference type="SUPFAM" id="SSF53850">
    <property type="entry name" value="Periplasmic binding protein-like II"/>
    <property type="match status" value="1"/>
</dbReference>
<dbReference type="CDD" id="cd13638">
    <property type="entry name" value="PBP2_EcProx_like"/>
    <property type="match status" value="1"/>
</dbReference>
<dbReference type="Pfam" id="PF04069">
    <property type="entry name" value="OpuAC"/>
    <property type="match status" value="1"/>
</dbReference>
<dbReference type="EMBL" id="QVFV01000008">
    <property type="protein sequence ID" value="RZM75390.1"/>
    <property type="molecule type" value="Genomic_DNA"/>
</dbReference>
<comment type="caution">
    <text evidence="3">The sequence shown here is derived from an EMBL/GenBank/DDBJ whole genome shotgun (WGS) entry which is preliminary data.</text>
</comment>
<dbReference type="Gene3D" id="3.40.190.10">
    <property type="entry name" value="Periplasmic binding protein-like II"/>
    <property type="match status" value="1"/>
</dbReference>
<evidence type="ECO:0000313" key="3">
    <source>
        <dbReference type="EMBL" id="RZM75390.1"/>
    </source>
</evidence>
<dbReference type="RefSeq" id="WP_084607018.1">
    <property type="nucleotide sequence ID" value="NZ_QVFV01000008.1"/>
</dbReference>
<dbReference type="GO" id="GO:0043190">
    <property type="term" value="C:ATP-binding cassette (ABC) transporter complex"/>
    <property type="evidence" value="ECO:0007669"/>
    <property type="project" value="InterPro"/>
</dbReference>
<sequence length="365" mass="39509">MVFNFDTFKLPIAANRLGAAAAVAVAIAGVSACGGEQATDTGTDSGETTEETAATGDLPGEGVSVVPGYAVLEELFQTEIVNIGLEQMGYTIESPKELEYATLHVDTANGGITYTAAHWETLHEEFFANSGGDDALERTGTYIANVLQGYKIDTATAEEYGITSIEQLQDPEIAALFDTDGDGKANLTGCNPGWGCELVIEHQLDEYGLRDTVQHEQGQYFALIADTITRYEQGEPILFYTWTPLWVSGVLTEGEDVTWLEVPYTSLPEAQAEVTEDDTSAEGKNLGFAVDQQVILANQEFVDANPAAAKFFELIEVPIGDVSAQNQLMQDGEDTPEQIRAHAEEWVAENQEQFDGWIEEALAAQ</sequence>
<evidence type="ECO:0000313" key="4">
    <source>
        <dbReference type="Proteomes" id="UP000292459"/>
    </source>
</evidence>
<accession>A0A4Q7E2U9</accession>